<protein>
    <submittedName>
        <fullName evidence="1">Uncharacterized protein</fullName>
    </submittedName>
</protein>
<dbReference type="AlphaFoldDB" id="A0A0G2I086"/>
<dbReference type="VEuPathDB" id="FungiDB:EMCG_01892"/>
<evidence type="ECO:0000313" key="2">
    <source>
        <dbReference type="Proteomes" id="UP000034164"/>
    </source>
</evidence>
<dbReference type="Proteomes" id="UP000034164">
    <property type="component" value="Unassembled WGS sequence"/>
</dbReference>
<gene>
    <name evidence="1" type="ORF">EMCG_01892</name>
</gene>
<name>A0A0G2I086_9EURO</name>
<evidence type="ECO:0000313" key="1">
    <source>
        <dbReference type="EMBL" id="KKZ63788.1"/>
    </source>
</evidence>
<sequence>MICLLTATILFSLTSAVHFLWVVFQNFHGHRSLPIAHVVKKTDTVELTSSSRPWKVCAVPSVLHHPYGGRQIWNGEKGILLAPTTAATITVLKGNVFLMTGVSQA</sequence>
<reference evidence="2" key="1">
    <citation type="journal article" date="2015" name="PLoS Genet.">
        <title>The dynamic genome and transcriptome of the human fungal pathogen Blastomyces and close relative Emmonsia.</title>
        <authorList>
            <person name="Munoz J.F."/>
            <person name="Gauthier G.M."/>
            <person name="Desjardins C.A."/>
            <person name="Gallo J.E."/>
            <person name="Holder J."/>
            <person name="Sullivan T.D."/>
            <person name="Marty A.J."/>
            <person name="Carmen J.C."/>
            <person name="Chen Z."/>
            <person name="Ding L."/>
            <person name="Gujja S."/>
            <person name="Magrini V."/>
            <person name="Misas E."/>
            <person name="Mitreva M."/>
            <person name="Priest M."/>
            <person name="Saif S."/>
            <person name="Whiston E.A."/>
            <person name="Young S."/>
            <person name="Zeng Q."/>
            <person name="Goldman W.E."/>
            <person name="Mardis E.R."/>
            <person name="Taylor J.W."/>
            <person name="McEwen J.G."/>
            <person name="Clay O.K."/>
            <person name="Klein B.S."/>
            <person name="Cuomo C.A."/>
        </authorList>
    </citation>
    <scope>NUCLEOTIDE SEQUENCE [LARGE SCALE GENOMIC DNA]</scope>
    <source>
        <strain evidence="2">UAMH 3008</strain>
    </source>
</reference>
<organism evidence="1 2">
    <name type="scientific">[Emmonsia] crescens</name>
    <dbReference type="NCBI Taxonomy" id="73230"/>
    <lineage>
        <taxon>Eukaryota</taxon>
        <taxon>Fungi</taxon>
        <taxon>Dikarya</taxon>
        <taxon>Ascomycota</taxon>
        <taxon>Pezizomycotina</taxon>
        <taxon>Eurotiomycetes</taxon>
        <taxon>Eurotiomycetidae</taxon>
        <taxon>Onygenales</taxon>
        <taxon>Ajellomycetaceae</taxon>
        <taxon>Emergomyces</taxon>
    </lineage>
</organism>
<comment type="caution">
    <text evidence="1">The sequence shown here is derived from an EMBL/GenBank/DDBJ whole genome shotgun (WGS) entry which is preliminary data.</text>
</comment>
<dbReference type="EMBL" id="LCZI01000922">
    <property type="protein sequence ID" value="KKZ63788.1"/>
    <property type="molecule type" value="Genomic_DNA"/>
</dbReference>
<proteinExistence type="predicted"/>
<accession>A0A0G2I086</accession>